<reference evidence="5" key="1">
    <citation type="journal article" date="2019" name="Int. J. Syst. Evol. Microbiol.">
        <title>The Global Catalogue of Microorganisms (GCM) 10K type strain sequencing project: providing services to taxonomists for standard genome sequencing and annotation.</title>
        <authorList>
            <consortium name="The Broad Institute Genomics Platform"/>
            <consortium name="The Broad Institute Genome Sequencing Center for Infectious Disease"/>
            <person name="Wu L."/>
            <person name="Ma J."/>
        </authorList>
    </citation>
    <scope>NUCLEOTIDE SEQUENCE [LARGE SCALE GENOMIC DNA]</scope>
    <source>
        <strain evidence="5">JCM 11574</strain>
    </source>
</reference>
<evidence type="ECO:0000313" key="4">
    <source>
        <dbReference type="EMBL" id="GAA3131650.1"/>
    </source>
</evidence>
<organism evidence="4 5">
    <name type="scientific">Streptomyces rameus</name>
    <dbReference type="NCBI Taxonomy" id="68261"/>
    <lineage>
        <taxon>Bacteria</taxon>
        <taxon>Bacillati</taxon>
        <taxon>Actinomycetota</taxon>
        <taxon>Actinomycetes</taxon>
        <taxon>Kitasatosporales</taxon>
        <taxon>Streptomycetaceae</taxon>
        <taxon>Streptomyces</taxon>
    </lineage>
</organism>
<accession>A0ABP6MZK9</accession>
<protein>
    <recommendedName>
        <fullName evidence="3">Flavin reductase like domain-containing protein</fullName>
    </recommendedName>
</protein>
<name>A0ABP6MZK9_9ACTN</name>
<dbReference type="PANTHER" id="PTHR30466:SF15">
    <property type="entry name" value="POSSIBLE OXIDOREDUCTASE"/>
    <property type="match status" value="1"/>
</dbReference>
<dbReference type="SMART" id="SM00903">
    <property type="entry name" value="Flavin_Reduct"/>
    <property type="match status" value="1"/>
</dbReference>
<sequence>MNGVPGTPEARAVSQARPVPGRAAVDGSDCMADENGTRDAGGTADGDERAGGGGRAPGPVGGPQRDPGVFFDRLNPDMCVVTAVAGGERAGCLVGFASQCSIRPPRFAVWLSKANHTYRVARAAQYLAVHLLTREQRDLAELFGGETGDEVDKFARLHWREGPAGAAVLEGAAAWLVGSVLHRIDGGDHVGHVLDPVQWGGEGPDGPLLRLSDAVGIEAGHPAD</sequence>
<dbReference type="InterPro" id="IPR012349">
    <property type="entry name" value="Split_barrel_FMN-bd"/>
</dbReference>
<dbReference type="InterPro" id="IPR050268">
    <property type="entry name" value="NADH-dep_flavin_reductase"/>
</dbReference>
<gene>
    <name evidence="4" type="ORF">GCM10010521_17010</name>
</gene>
<keyword evidence="5" id="KW-1185">Reference proteome</keyword>
<dbReference type="SUPFAM" id="SSF50475">
    <property type="entry name" value="FMN-binding split barrel"/>
    <property type="match status" value="1"/>
</dbReference>
<feature type="domain" description="Flavin reductase like" evidence="3">
    <location>
        <begin position="78"/>
        <end position="217"/>
    </location>
</feature>
<proteinExistence type="predicted"/>
<dbReference type="EMBL" id="BAAAVM010000019">
    <property type="protein sequence ID" value="GAA3131650.1"/>
    <property type="molecule type" value="Genomic_DNA"/>
</dbReference>
<dbReference type="PANTHER" id="PTHR30466">
    <property type="entry name" value="FLAVIN REDUCTASE"/>
    <property type="match status" value="1"/>
</dbReference>
<feature type="compositionally biased region" description="Gly residues" evidence="2">
    <location>
        <begin position="51"/>
        <end position="61"/>
    </location>
</feature>
<evidence type="ECO:0000313" key="5">
    <source>
        <dbReference type="Proteomes" id="UP001500893"/>
    </source>
</evidence>
<dbReference type="Gene3D" id="2.30.110.10">
    <property type="entry name" value="Electron Transport, Fmn-binding Protein, Chain A"/>
    <property type="match status" value="1"/>
</dbReference>
<feature type="region of interest" description="Disordered" evidence="2">
    <location>
        <begin position="1"/>
        <end position="68"/>
    </location>
</feature>
<evidence type="ECO:0000256" key="2">
    <source>
        <dbReference type="SAM" id="MobiDB-lite"/>
    </source>
</evidence>
<comment type="caution">
    <text evidence="4">The sequence shown here is derived from an EMBL/GenBank/DDBJ whole genome shotgun (WGS) entry which is preliminary data.</text>
</comment>
<keyword evidence="1" id="KW-0560">Oxidoreductase</keyword>
<dbReference type="Proteomes" id="UP001500893">
    <property type="component" value="Unassembled WGS sequence"/>
</dbReference>
<dbReference type="InterPro" id="IPR002563">
    <property type="entry name" value="Flavin_Rdtase-like_dom"/>
</dbReference>
<evidence type="ECO:0000259" key="3">
    <source>
        <dbReference type="SMART" id="SM00903"/>
    </source>
</evidence>
<evidence type="ECO:0000256" key="1">
    <source>
        <dbReference type="ARBA" id="ARBA00023002"/>
    </source>
</evidence>
<dbReference type="Pfam" id="PF01613">
    <property type="entry name" value="Flavin_Reduct"/>
    <property type="match status" value="1"/>
</dbReference>